<gene>
    <name evidence="2" type="ORF">LCGC14_1542530</name>
</gene>
<organism evidence="2">
    <name type="scientific">marine sediment metagenome</name>
    <dbReference type="NCBI Taxonomy" id="412755"/>
    <lineage>
        <taxon>unclassified sequences</taxon>
        <taxon>metagenomes</taxon>
        <taxon>ecological metagenomes</taxon>
    </lineage>
</organism>
<sequence>MVFVANVHIQSKKDKRMKTENWFGIIGAGMIGFGLGYLYSWIGTLLAIGFILLLFDIKLEICKRR</sequence>
<evidence type="ECO:0000256" key="1">
    <source>
        <dbReference type="SAM" id="Phobius"/>
    </source>
</evidence>
<reference evidence="2" key="1">
    <citation type="journal article" date="2015" name="Nature">
        <title>Complex archaea that bridge the gap between prokaryotes and eukaryotes.</title>
        <authorList>
            <person name="Spang A."/>
            <person name="Saw J.H."/>
            <person name="Jorgensen S.L."/>
            <person name="Zaremba-Niedzwiedzka K."/>
            <person name="Martijn J."/>
            <person name="Lind A.E."/>
            <person name="van Eijk R."/>
            <person name="Schleper C."/>
            <person name="Guy L."/>
            <person name="Ettema T.J."/>
        </authorList>
    </citation>
    <scope>NUCLEOTIDE SEQUENCE</scope>
</reference>
<feature type="transmembrane region" description="Helical" evidence="1">
    <location>
        <begin position="22"/>
        <end position="55"/>
    </location>
</feature>
<keyword evidence="1" id="KW-0812">Transmembrane</keyword>
<keyword evidence="1" id="KW-1133">Transmembrane helix</keyword>
<evidence type="ECO:0000313" key="2">
    <source>
        <dbReference type="EMBL" id="KKM60360.1"/>
    </source>
</evidence>
<protein>
    <submittedName>
        <fullName evidence="2">Uncharacterized protein</fullName>
    </submittedName>
</protein>
<dbReference type="EMBL" id="LAZR01011692">
    <property type="protein sequence ID" value="KKM60360.1"/>
    <property type="molecule type" value="Genomic_DNA"/>
</dbReference>
<dbReference type="AlphaFoldDB" id="A0A0F9L8N4"/>
<name>A0A0F9L8N4_9ZZZZ</name>
<keyword evidence="1" id="KW-0472">Membrane</keyword>
<proteinExistence type="predicted"/>
<accession>A0A0F9L8N4</accession>
<comment type="caution">
    <text evidence="2">The sequence shown here is derived from an EMBL/GenBank/DDBJ whole genome shotgun (WGS) entry which is preliminary data.</text>
</comment>